<proteinExistence type="predicted"/>
<protein>
    <recommendedName>
        <fullName evidence="3">DUF883 domain-containing protein</fullName>
    </recommendedName>
</protein>
<dbReference type="RefSeq" id="WP_230056629.1">
    <property type="nucleotide sequence ID" value="NZ_CAJHOE010000001.1"/>
</dbReference>
<gene>
    <name evidence="1" type="ORF">LMG8286_00883</name>
</gene>
<dbReference type="PANTHER" id="PTHR35893:SF3">
    <property type="entry name" value="INNER MEMBRANE PROTEIN"/>
    <property type="match status" value="1"/>
</dbReference>
<reference evidence="1 2" key="1">
    <citation type="submission" date="2020-11" db="EMBL/GenBank/DDBJ databases">
        <authorList>
            <person name="Peeters C."/>
        </authorList>
    </citation>
    <scope>NUCLEOTIDE SEQUENCE [LARGE SCALE GENOMIC DNA]</scope>
    <source>
        <strain evidence="1 2">LMG 8286</strain>
    </source>
</reference>
<evidence type="ECO:0008006" key="3">
    <source>
        <dbReference type="Google" id="ProtNLM"/>
    </source>
</evidence>
<comment type="caution">
    <text evidence="1">The sequence shown here is derived from an EMBL/GenBank/DDBJ whole genome shotgun (WGS) entry which is preliminary data.</text>
</comment>
<sequence>MAAQEVNLESIKKDIDALKSDFKDVLKSLKELGSTKAEESKDKILDSLNADELKKYIDEIKLRGKGSVDSVNEAIKDDPIKSVAVAAGMGFLLAWILKK</sequence>
<dbReference type="EMBL" id="CAJHOE010000001">
    <property type="protein sequence ID" value="CAD7287245.1"/>
    <property type="molecule type" value="Genomic_DNA"/>
</dbReference>
<keyword evidence="2" id="KW-1185">Reference proteome</keyword>
<accession>A0ABN7K8K6</accession>
<name>A0ABN7K8K6_9BACT</name>
<evidence type="ECO:0000313" key="1">
    <source>
        <dbReference type="EMBL" id="CAD7287245.1"/>
    </source>
</evidence>
<evidence type="ECO:0000313" key="2">
    <source>
        <dbReference type="Proteomes" id="UP000789359"/>
    </source>
</evidence>
<dbReference type="InterPro" id="IPR010279">
    <property type="entry name" value="YqjD/ElaB"/>
</dbReference>
<dbReference type="PANTHER" id="PTHR35893">
    <property type="entry name" value="INNER MEMBRANE PROTEIN-RELATED"/>
    <property type="match status" value="1"/>
</dbReference>
<organism evidence="1 2">
    <name type="scientific">Campylobacter suis</name>
    <dbReference type="NCBI Taxonomy" id="2790657"/>
    <lineage>
        <taxon>Bacteria</taxon>
        <taxon>Pseudomonadati</taxon>
        <taxon>Campylobacterota</taxon>
        <taxon>Epsilonproteobacteria</taxon>
        <taxon>Campylobacterales</taxon>
        <taxon>Campylobacteraceae</taxon>
        <taxon>Campylobacter</taxon>
    </lineage>
</organism>
<dbReference type="Proteomes" id="UP000789359">
    <property type="component" value="Unassembled WGS sequence"/>
</dbReference>